<dbReference type="InterPro" id="IPR000889">
    <property type="entry name" value="Glutathione_peroxidase"/>
</dbReference>
<dbReference type="PIRSF" id="PIRSF000303">
    <property type="entry name" value="Glutathion_perox"/>
    <property type="match status" value="1"/>
</dbReference>
<proteinExistence type="inferred from homology"/>
<dbReference type="PANTHER" id="PTHR11592">
    <property type="entry name" value="GLUTATHIONE PEROXIDASE"/>
    <property type="match status" value="1"/>
</dbReference>
<dbReference type="AlphaFoldDB" id="A0AAW2H797"/>
<dbReference type="PANTHER" id="PTHR11592:SF78">
    <property type="entry name" value="GLUTATHIONE PEROXIDASE"/>
    <property type="match status" value="1"/>
</dbReference>
<sequence length="193" mass="22911">MRNCKNFHDISAVDACGRTVRFEAFKGRVCIVVNIESVDSFAEDALRRLSRFMSEDRESRYEMLLFPSRQHLPAEYQKISAIRRKISEYSVSFRLFDFVEFDGRKIHPLYLFLSDKRPCWYLSGRRSNFTKFVVDEKGAVVHRYLPKENPSHHDRILRVHIREEWASKAESEQSRPDLHLKDCVVVESYDNLF</sequence>
<dbReference type="Pfam" id="PF00255">
    <property type="entry name" value="GSHPx"/>
    <property type="match status" value="1"/>
</dbReference>
<comment type="caution">
    <text evidence="4">The sequence shown here is derived from an EMBL/GenBank/DDBJ whole genome shotgun (WGS) entry which is preliminary data.</text>
</comment>
<keyword evidence="3" id="KW-0560">Oxidoreductase</keyword>
<dbReference type="PROSITE" id="PS51355">
    <property type="entry name" value="GLUTATHIONE_PEROXID_3"/>
    <property type="match status" value="1"/>
</dbReference>
<evidence type="ECO:0000256" key="1">
    <source>
        <dbReference type="ARBA" id="ARBA00006926"/>
    </source>
</evidence>
<accession>A0AAW2H797</accession>
<dbReference type="GO" id="GO:0004601">
    <property type="term" value="F:peroxidase activity"/>
    <property type="evidence" value="ECO:0007669"/>
    <property type="project" value="UniProtKB-KW"/>
</dbReference>
<comment type="similarity">
    <text evidence="1">Belongs to the glutathione peroxidase family.</text>
</comment>
<dbReference type="SUPFAM" id="SSF52833">
    <property type="entry name" value="Thioredoxin-like"/>
    <property type="match status" value="1"/>
</dbReference>
<gene>
    <name evidence="4" type="ORF">PYX00_011393</name>
</gene>
<organism evidence="4">
    <name type="scientific">Menopon gallinae</name>
    <name type="common">poultry shaft louse</name>
    <dbReference type="NCBI Taxonomy" id="328185"/>
    <lineage>
        <taxon>Eukaryota</taxon>
        <taxon>Metazoa</taxon>
        <taxon>Ecdysozoa</taxon>
        <taxon>Arthropoda</taxon>
        <taxon>Hexapoda</taxon>
        <taxon>Insecta</taxon>
        <taxon>Pterygota</taxon>
        <taxon>Neoptera</taxon>
        <taxon>Paraneoptera</taxon>
        <taxon>Psocodea</taxon>
        <taxon>Troctomorpha</taxon>
        <taxon>Phthiraptera</taxon>
        <taxon>Amblycera</taxon>
        <taxon>Menoponidae</taxon>
        <taxon>Menopon</taxon>
    </lineage>
</organism>
<evidence type="ECO:0000313" key="4">
    <source>
        <dbReference type="EMBL" id="KAL0265679.1"/>
    </source>
</evidence>
<keyword evidence="2" id="KW-0575">Peroxidase</keyword>
<dbReference type="GO" id="GO:0006979">
    <property type="term" value="P:response to oxidative stress"/>
    <property type="evidence" value="ECO:0007669"/>
    <property type="project" value="InterPro"/>
</dbReference>
<name>A0AAW2H797_9NEOP</name>
<protein>
    <submittedName>
        <fullName evidence="4">Uncharacterized protein</fullName>
    </submittedName>
</protein>
<evidence type="ECO:0000256" key="2">
    <source>
        <dbReference type="ARBA" id="ARBA00022559"/>
    </source>
</evidence>
<dbReference type="Gene3D" id="3.40.30.10">
    <property type="entry name" value="Glutaredoxin"/>
    <property type="match status" value="1"/>
</dbReference>
<dbReference type="InterPro" id="IPR036249">
    <property type="entry name" value="Thioredoxin-like_sf"/>
</dbReference>
<reference evidence="4" key="1">
    <citation type="journal article" date="2024" name="Gigascience">
        <title>Chromosome-level genome of the poultry shaft louse Menopon gallinae provides insight into the host-switching and adaptive evolution of parasitic lice.</title>
        <authorList>
            <person name="Xu Y."/>
            <person name="Ma L."/>
            <person name="Liu S."/>
            <person name="Liang Y."/>
            <person name="Liu Q."/>
            <person name="He Z."/>
            <person name="Tian L."/>
            <person name="Duan Y."/>
            <person name="Cai W."/>
            <person name="Li H."/>
            <person name="Song F."/>
        </authorList>
    </citation>
    <scope>NUCLEOTIDE SEQUENCE</scope>
    <source>
        <strain evidence="4">Cailab_2023a</strain>
    </source>
</reference>
<dbReference type="EMBL" id="JARGDH010000006">
    <property type="protein sequence ID" value="KAL0265679.1"/>
    <property type="molecule type" value="Genomic_DNA"/>
</dbReference>
<evidence type="ECO:0000256" key="3">
    <source>
        <dbReference type="ARBA" id="ARBA00023002"/>
    </source>
</evidence>